<sequence>MTKEKSSDASDKDEIIRRIEERKKEIDTLRKIFKKLSSSSTNSFIKNNSK</sequence>
<comment type="caution">
    <text evidence="1">The sequence shown here is derived from an EMBL/GenBank/DDBJ whole genome shotgun (WGS) entry which is preliminary data.</text>
</comment>
<reference evidence="1 2" key="1">
    <citation type="submission" date="2020-04" db="EMBL/GenBank/DDBJ databases">
        <title>Flammeovirga sp. SR4, a novel species isolated from seawater.</title>
        <authorList>
            <person name="Wang X."/>
        </authorList>
    </citation>
    <scope>NUCLEOTIDE SEQUENCE [LARGE SCALE GENOMIC DNA]</scope>
    <source>
        <strain evidence="1 2">SR4</strain>
    </source>
</reference>
<protein>
    <submittedName>
        <fullName evidence="1">Uncharacterized protein</fullName>
    </submittedName>
</protein>
<dbReference type="Proteomes" id="UP000585050">
    <property type="component" value="Unassembled WGS sequence"/>
</dbReference>
<dbReference type="EMBL" id="JABAIL010000003">
    <property type="protein sequence ID" value="NLR91929.1"/>
    <property type="molecule type" value="Genomic_DNA"/>
</dbReference>
<dbReference type="AlphaFoldDB" id="A0A7X8SKJ6"/>
<evidence type="ECO:0000313" key="2">
    <source>
        <dbReference type="Proteomes" id="UP000585050"/>
    </source>
</evidence>
<proteinExistence type="predicted"/>
<evidence type="ECO:0000313" key="1">
    <source>
        <dbReference type="EMBL" id="NLR91929.1"/>
    </source>
</evidence>
<keyword evidence="2" id="KW-1185">Reference proteome</keyword>
<accession>A0A7X8SKJ6</accession>
<dbReference type="RefSeq" id="WP_168882640.1">
    <property type="nucleotide sequence ID" value="NZ_JABAIL010000003.1"/>
</dbReference>
<organism evidence="1 2">
    <name type="scientific">Flammeovirga agarivorans</name>
    <dbReference type="NCBI Taxonomy" id="2726742"/>
    <lineage>
        <taxon>Bacteria</taxon>
        <taxon>Pseudomonadati</taxon>
        <taxon>Bacteroidota</taxon>
        <taxon>Cytophagia</taxon>
        <taxon>Cytophagales</taxon>
        <taxon>Flammeovirgaceae</taxon>
        <taxon>Flammeovirga</taxon>
    </lineage>
</organism>
<name>A0A7X8SKJ6_9BACT</name>
<gene>
    <name evidence="1" type="ORF">HGP29_11960</name>
</gene>